<keyword evidence="1" id="KW-0175">Coiled coil</keyword>
<dbReference type="OrthoDB" id="9768080at2"/>
<evidence type="ECO:0000256" key="2">
    <source>
        <dbReference type="SAM" id="SignalP"/>
    </source>
</evidence>
<feature type="coiled-coil region" evidence="1">
    <location>
        <begin position="27"/>
        <end position="61"/>
    </location>
</feature>
<dbReference type="InterPro" id="IPR023614">
    <property type="entry name" value="Porin_dom_sf"/>
</dbReference>
<sequence>MMMKKTLIATALVGLFASQTAFASEETQELRKVIEQQQKVLQDLERRLEATETRVERTADVVEEVAESKSATTIGGYGELHYNNITDNKSGNDKKSIDFHRFVLFIGHEFSEKTRFFSELEVEHSISGDGQPGEVELEQAYIEHDFSEMLTAKAGLFLMPVGIINETHEPPAFYGVERNPVEKNILPATWWEAGAALNVKAAPGLAFDGAITSGLKVDESYKIRNGRQKVAKADASDLAYTARVKYTGVPGLELAATAQYQSDVTQSTGGVDTASATLLTAHAIYSIQGFTVKALYAQWDIDGKEAEALGRDEQNGWYIEPSYRINESFGLFARYNEYDNNAGNSDDTTIEQTNVGINYWLHENVVFKADYEKVGGAKDSDGFNLGVGYQF</sequence>
<feature type="signal peptide" evidence="2">
    <location>
        <begin position="1"/>
        <end position="23"/>
    </location>
</feature>
<feature type="chain" id="PRO_5019421626" evidence="2">
    <location>
        <begin position="24"/>
        <end position="391"/>
    </location>
</feature>
<dbReference type="EMBL" id="RXNU01000002">
    <property type="protein sequence ID" value="RTR40185.1"/>
    <property type="molecule type" value="Genomic_DNA"/>
</dbReference>
<dbReference type="RefSeq" id="WP_126519253.1">
    <property type="nucleotide sequence ID" value="NZ_RXNU01000002.1"/>
</dbReference>
<name>A0A431WXR1_9GAMM</name>
<evidence type="ECO:0000313" key="4">
    <source>
        <dbReference type="Proteomes" id="UP000267448"/>
    </source>
</evidence>
<dbReference type="AlphaFoldDB" id="A0A431WXR1"/>
<keyword evidence="2" id="KW-0732">Signal</keyword>
<comment type="caution">
    <text evidence="3">The sequence shown here is derived from an EMBL/GenBank/DDBJ whole genome shotgun (WGS) entry which is preliminary data.</text>
</comment>
<dbReference type="SUPFAM" id="SSF56935">
    <property type="entry name" value="Porins"/>
    <property type="match status" value="1"/>
</dbReference>
<dbReference type="Gene3D" id="2.40.160.10">
    <property type="entry name" value="Porin"/>
    <property type="match status" value="1"/>
</dbReference>
<organism evidence="3 4">
    <name type="scientific">Shewanella canadensis</name>
    <dbReference type="NCBI Taxonomy" id="271096"/>
    <lineage>
        <taxon>Bacteria</taxon>
        <taxon>Pseudomonadati</taxon>
        <taxon>Pseudomonadota</taxon>
        <taxon>Gammaproteobacteria</taxon>
        <taxon>Alteromonadales</taxon>
        <taxon>Shewanellaceae</taxon>
        <taxon>Shewanella</taxon>
    </lineage>
</organism>
<dbReference type="Pfam" id="PF07396">
    <property type="entry name" value="Porin_O_P"/>
    <property type="match status" value="1"/>
</dbReference>
<keyword evidence="4" id="KW-1185">Reference proteome</keyword>
<dbReference type="Proteomes" id="UP000267448">
    <property type="component" value="Unassembled WGS sequence"/>
</dbReference>
<gene>
    <name evidence="3" type="ORF">EKG38_05550</name>
</gene>
<accession>A0A431WXR1</accession>
<protein>
    <submittedName>
        <fullName evidence="3">Porin</fullName>
    </submittedName>
</protein>
<evidence type="ECO:0000256" key="1">
    <source>
        <dbReference type="SAM" id="Coils"/>
    </source>
</evidence>
<proteinExistence type="predicted"/>
<evidence type="ECO:0000313" key="3">
    <source>
        <dbReference type="EMBL" id="RTR40185.1"/>
    </source>
</evidence>
<reference evidence="3 4" key="1">
    <citation type="submission" date="2018-12" db="EMBL/GenBank/DDBJ databases">
        <authorList>
            <person name="Yu L."/>
        </authorList>
    </citation>
    <scope>NUCLEOTIDE SEQUENCE [LARGE SCALE GENOMIC DNA]</scope>
    <source>
        <strain evidence="3 4">HAW-EB2</strain>
    </source>
</reference>
<dbReference type="InterPro" id="IPR010870">
    <property type="entry name" value="Porin_O/P"/>
</dbReference>